<feature type="transmembrane region" description="Helical" evidence="7">
    <location>
        <begin position="324"/>
        <end position="347"/>
    </location>
</feature>
<keyword evidence="3" id="KW-1003">Cell membrane</keyword>
<dbReference type="Proteomes" id="UP000315724">
    <property type="component" value="Chromosome"/>
</dbReference>
<keyword evidence="5 7" id="KW-1133">Transmembrane helix</keyword>
<dbReference type="GO" id="GO:0005886">
    <property type="term" value="C:plasma membrane"/>
    <property type="evidence" value="ECO:0007669"/>
    <property type="project" value="UniProtKB-SubCell"/>
</dbReference>
<protein>
    <submittedName>
        <fullName evidence="9">Inner membrane ABC transporter permease protein YejE</fullName>
    </submittedName>
</protein>
<evidence type="ECO:0000256" key="2">
    <source>
        <dbReference type="ARBA" id="ARBA00022448"/>
    </source>
</evidence>
<evidence type="ECO:0000256" key="5">
    <source>
        <dbReference type="ARBA" id="ARBA00022989"/>
    </source>
</evidence>
<feature type="transmembrane region" description="Helical" evidence="7">
    <location>
        <begin position="198"/>
        <end position="217"/>
    </location>
</feature>
<keyword evidence="10" id="KW-1185">Reference proteome</keyword>
<dbReference type="InterPro" id="IPR025966">
    <property type="entry name" value="OppC_N"/>
</dbReference>
<dbReference type="SUPFAM" id="SSF161098">
    <property type="entry name" value="MetI-like"/>
    <property type="match status" value="1"/>
</dbReference>
<name>A0A517QRQ8_9PLAN</name>
<dbReference type="InterPro" id="IPR050366">
    <property type="entry name" value="BP-dependent_transpt_permease"/>
</dbReference>
<feature type="transmembrane region" description="Helical" evidence="7">
    <location>
        <begin position="162"/>
        <end position="186"/>
    </location>
</feature>
<sequence>MNSQPETTIEITMLKKSPGFWKEAWGQFRQRKLAMTALAFVLFLALVAFFSPAIVGTKPIIAKYKGNLYFPAMGYFSPSWEAVFTKDHFQKRYPNTLKEKDPESWAIWPLNFNDPTRQVEEDEWPGRPANPQAGEPSSLNFFGTDTRGVDVFAQMVHGTRTALLVGFVSMGIASAIGITLGALAGFFGGWVDTVISRIIEVVMCIPALVLILALIAVIESPNIWQMMAVIGMTGWTGIARLTRAEFLKLKQMEYVAAARVLGVPNTRIMYKYLLPNALAPVLVPITFGIAAAILIESGLSYLGFGAPPPNPSWGKLLRLGQSNYQNWWLILFPGLSIFFTVLAYNLIGEGLQEATDPRLREGGGK</sequence>
<dbReference type="Gene3D" id="1.10.3720.10">
    <property type="entry name" value="MetI-like"/>
    <property type="match status" value="1"/>
</dbReference>
<organism evidence="9 10">
    <name type="scientific">Thalassoglobus polymorphus</name>
    <dbReference type="NCBI Taxonomy" id="2527994"/>
    <lineage>
        <taxon>Bacteria</taxon>
        <taxon>Pseudomonadati</taxon>
        <taxon>Planctomycetota</taxon>
        <taxon>Planctomycetia</taxon>
        <taxon>Planctomycetales</taxon>
        <taxon>Planctomycetaceae</taxon>
        <taxon>Thalassoglobus</taxon>
    </lineage>
</organism>
<dbReference type="PROSITE" id="PS50928">
    <property type="entry name" value="ABC_TM1"/>
    <property type="match status" value="1"/>
</dbReference>
<evidence type="ECO:0000256" key="4">
    <source>
        <dbReference type="ARBA" id="ARBA00022692"/>
    </source>
</evidence>
<feature type="transmembrane region" description="Helical" evidence="7">
    <location>
        <begin position="33"/>
        <end position="55"/>
    </location>
</feature>
<dbReference type="AlphaFoldDB" id="A0A517QRQ8"/>
<keyword evidence="6 7" id="KW-0472">Membrane</keyword>
<evidence type="ECO:0000256" key="7">
    <source>
        <dbReference type="RuleBase" id="RU363032"/>
    </source>
</evidence>
<accession>A0A517QRQ8</accession>
<proteinExistence type="inferred from homology"/>
<dbReference type="KEGG" id="tpol:Mal48_35580"/>
<dbReference type="OrthoDB" id="9797852at2"/>
<dbReference type="PANTHER" id="PTHR43386:SF1">
    <property type="entry name" value="D,D-DIPEPTIDE TRANSPORT SYSTEM PERMEASE PROTEIN DDPC-RELATED"/>
    <property type="match status" value="1"/>
</dbReference>
<dbReference type="GO" id="GO:0055085">
    <property type="term" value="P:transmembrane transport"/>
    <property type="evidence" value="ECO:0007669"/>
    <property type="project" value="InterPro"/>
</dbReference>
<keyword evidence="4 7" id="KW-0812">Transmembrane</keyword>
<dbReference type="InterPro" id="IPR035906">
    <property type="entry name" value="MetI-like_sf"/>
</dbReference>
<dbReference type="InterPro" id="IPR000515">
    <property type="entry name" value="MetI-like"/>
</dbReference>
<dbReference type="PANTHER" id="PTHR43386">
    <property type="entry name" value="OLIGOPEPTIDE TRANSPORT SYSTEM PERMEASE PROTEIN APPC"/>
    <property type="match status" value="1"/>
</dbReference>
<dbReference type="EMBL" id="CP036267">
    <property type="protein sequence ID" value="QDT34298.1"/>
    <property type="molecule type" value="Genomic_DNA"/>
</dbReference>
<evidence type="ECO:0000256" key="6">
    <source>
        <dbReference type="ARBA" id="ARBA00023136"/>
    </source>
</evidence>
<dbReference type="CDD" id="cd06261">
    <property type="entry name" value="TM_PBP2"/>
    <property type="match status" value="1"/>
</dbReference>
<evidence type="ECO:0000313" key="10">
    <source>
        <dbReference type="Proteomes" id="UP000315724"/>
    </source>
</evidence>
<evidence type="ECO:0000259" key="8">
    <source>
        <dbReference type="PROSITE" id="PS50928"/>
    </source>
</evidence>
<keyword evidence="2 7" id="KW-0813">Transport</keyword>
<comment type="similarity">
    <text evidence="7">Belongs to the binding-protein-dependent transport system permease family.</text>
</comment>
<feature type="domain" description="ABC transmembrane type-1" evidence="8">
    <location>
        <begin position="159"/>
        <end position="348"/>
    </location>
</feature>
<comment type="subcellular location">
    <subcellularLocation>
        <location evidence="1 7">Cell membrane</location>
        <topology evidence="1 7">Multi-pass membrane protein</topology>
    </subcellularLocation>
</comment>
<feature type="transmembrane region" description="Helical" evidence="7">
    <location>
        <begin position="277"/>
        <end position="304"/>
    </location>
</feature>
<gene>
    <name evidence="9" type="primary">yejE</name>
    <name evidence="9" type="ORF">Mal48_35580</name>
</gene>
<evidence type="ECO:0000256" key="3">
    <source>
        <dbReference type="ARBA" id="ARBA00022475"/>
    </source>
</evidence>
<evidence type="ECO:0000313" key="9">
    <source>
        <dbReference type="EMBL" id="QDT34298.1"/>
    </source>
</evidence>
<dbReference type="Pfam" id="PF00528">
    <property type="entry name" value="BPD_transp_1"/>
    <property type="match status" value="1"/>
</dbReference>
<dbReference type="Pfam" id="PF12911">
    <property type="entry name" value="OppC_N"/>
    <property type="match status" value="1"/>
</dbReference>
<evidence type="ECO:0000256" key="1">
    <source>
        <dbReference type="ARBA" id="ARBA00004651"/>
    </source>
</evidence>
<reference evidence="9 10" key="1">
    <citation type="submission" date="2019-02" db="EMBL/GenBank/DDBJ databases">
        <title>Deep-cultivation of Planctomycetes and their phenomic and genomic characterization uncovers novel biology.</title>
        <authorList>
            <person name="Wiegand S."/>
            <person name="Jogler M."/>
            <person name="Boedeker C."/>
            <person name="Pinto D."/>
            <person name="Vollmers J."/>
            <person name="Rivas-Marin E."/>
            <person name="Kohn T."/>
            <person name="Peeters S.H."/>
            <person name="Heuer A."/>
            <person name="Rast P."/>
            <person name="Oberbeckmann S."/>
            <person name="Bunk B."/>
            <person name="Jeske O."/>
            <person name="Meyerdierks A."/>
            <person name="Storesund J.E."/>
            <person name="Kallscheuer N."/>
            <person name="Luecker S."/>
            <person name="Lage O.M."/>
            <person name="Pohl T."/>
            <person name="Merkel B.J."/>
            <person name="Hornburger P."/>
            <person name="Mueller R.-W."/>
            <person name="Bruemmer F."/>
            <person name="Labrenz M."/>
            <person name="Spormann A.M."/>
            <person name="Op den Camp H."/>
            <person name="Overmann J."/>
            <person name="Amann R."/>
            <person name="Jetten M.S.M."/>
            <person name="Mascher T."/>
            <person name="Medema M.H."/>
            <person name="Devos D.P."/>
            <person name="Kaster A.-K."/>
            <person name="Ovreas L."/>
            <person name="Rohde M."/>
            <person name="Galperin M.Y."/>
            <person name="Jogler C."/>
        </authorList>
    </citation>
    <scope>NUCLEOTIDE SEQUENCE [LARGE SCALE GENOMIC DNA]</scope>
    <source>
        <strain evidence="9 10">Mal48</strain>
    </source>
</reference>